<sequence>MKKFLISFLIMMAGGVSLYYVANQGFFPVAIVNSKLISAKTLNQEYAAAFKYYSAVLDTYSGKNSETDFLESRKEIKRAVLDKIIEDTLVYGELKRAVGKDLAAIVDNKIGDKSEGQNLKEAALTLYGLDAGDFRKLVLAPQARREILAGRLYLEKKDFNQWLAAARVNARVIILSPGFEWKDGKVESKSYKL</sequence>
<protein>
    <recommendedName>
        <fullName evidence="3">PpiC domain-containing protein</fullName>
    </recommendedName>
</protein>
<reference evidence="1 2" key="1">
    <citation type="journal article" date="2016" name="Nat. Commun.">
        <title>Thousands of microbial genomes shed light on interconnected biogeochemical processes in an aquifer system.</title>
        <authorList>
            <person name="Anantharaman K."/>
            <person name="Brown C.T."/>
            <person name="Hug L.A."/>
            <person name="Sharon I."/>
            <person name="Castelle C.J."/>
            <person name="Probst A.J."/>
            <person name="Thomas B.C."/>
            <person name="Singh A."/>
            <person name="Wilkins M.J."/>
            <person name="Karaoz U."/>
            <person name="Brodie E.L."/>
            <person name="Williams K.H."/>
            <person name="Hubbard S.S."/>
            <person name="Banfield J.F."/>
        </authorList>
    </citation>
    <scope>NUCLEOTIDE SEQUENCE [LARGE SCALE GENOMIC DNA]</scope>
</reference>
<name>A0A1G1ZLL2_9BACT</name>
<dbReference type="EMBL" id="MHJJ01000008">
    <property type="protein sequence ID" value="OGY65533.1"/>
    <property type="molecule type" value="Genomic_DNA"/>
</dbReference>
<evidence type="ECO:0000313" key="2">
    <source>
        <dbReference type="Proteomes" id="UP000177942"/>
    </source>
</evidence>
<evidence type="ECO:0008006" key="3">
    <source>
        <dbReference type="Google" id="ProtNLM"/>
    </source>
</evidence>
<dbReference type="InterPro" id="IPR027304">
    <property type="entry name" value="Trigger_fact/SurA_dom_sf"/>
</dbReference>
<accession>A0A1G1ZLL2</accession>
<dbReference type="STRING" id="1798407.A3A16_01565"/>
<dbReference type="Proteomes" id="UP000177942">
    <property type="component" value="Unassembled WGS sequence"/>
</dbReference>
<dbReference type="AlphaFoldDB" id="A0A1G1ZLL2"/>
<organism evidence="1 2">
    <name type="scientific">Candidatus Harrisonbacteria bacterium RIFCSPLOWO2_01_FULL_44_18</name>
    <dbReference type="NCBI Taxonomy" id="1798407"/>
    <lineage>
        <taxon>Bacteria</taxon>
        <taxon>Candidatus Harrisoniibacteriota</taxon>
    </lineage>
</organism>
<dbReference type="SUPFAM" id="SSF109998">
    <property type="entry name" value="Triger factor/SurA peptide-binding domain-like"/>
    <property type="match status" value="1"/>
</dbReference>
<evidence type="ECO:0000313" key="1">
    <source>
        <dbReference type="EMBL" id="OGY65533.1"/>
    </source>
</evidence>
<proteinExistence type="predicted"/>
<comment type="caution">
    <text evidence="1">The sequence shown here is derived from an EMBL/GenBank/DDBJ whole genome shotgun (WGS) entry which is preliminary data.</text>
</comment>
<gene>
    <name evidence="1" type="ORF">A3A16_01565</name>
</gene>